<keyword evidence="6" id="KW-0539">Nucleus</keyword>
<dbReference type="SMART" id="SM00355">
    <property type="entry name" value="ZnF_C2H2"/>
    <property type="match status" value="10"/>
</dbReference>
<dbReference type="GO" id="GO:0003677">
    <property type="term" value="F:DNA binding"/>
    <property type="evidence" value="ECO:0007669"/>
    <property type="project" value="UniProtKB-KW"/>
</dbReference>
<accession>A0A8D8VVD0</accession>
<dbReference type="InterPro" id="IPR036236">
    <property type="entry name" value="Znf_C2H2_sf"/>
</dbReference>
<feature type="domain" description="C2H2-type" evidence="9">
    <location>
        <begin position="425"/>
        <end position="449"/>
    </location>
</feature>
<reference evidence="10" key="1">
    <citation type="submission" date="2021-05" db="EMBL/GenBank/DDBJ databases">
        <authorList>
            <person name="Alioto T."/>
            <person name="Alioto T."/>
            <person name="Gomez Garrido J."/>
        </authorList>
    </citation>
    <scope>NUCLEOTIDE SEQUENCE</scope>
</reference>
<comment type="subcellular location">
    <subcellularLocation>
        <location evidence="1">Nucleus</location>
    </subcellularLocation>
</comment>
<dbReference type="PROSITE" id="PS50157">
    <property type="entry name" value="ZINC_FINGER_C2H2_2"/>
    <property type="match status" value="9"/>
</dbReference>
<evidence type="ECO:0000256" key="6">
    <source>
        <dbReference type="ARBA" id="ARBA00023242"/>
    </source>
</evidence>
<keyword evidence="3" id="KW-0677">Repeat</keyword>
<feature type="domain" description="C2H2-type" evidence="9">
    <location>
        <begin position="313"/>
        <end position="340"/>
    </location>
</feature>
<dbReference type="Gene3D" id="3.30.160.60">
    <property type="entry name" value="Classic Zinc Finger"/>
    <property type="match status" value="6"/>
</dbReference>
<dbReference type="EMBL" id="HBUF01088740">
    <property type="protein sequence ID" value="CAG6635044.1"/>
    <property type="molecule type" value="Transcribed_RNA"/>
</dbReference>
<keyword evidence="2" id="KW-0479">Metal-binding</keyword>
<keyword evidence="5" id="KW-0862">Zinc</keyword>
<evidence type="ECO:0000256" key="2">
    <source>
        <dbReference type="ARBA" id="ARBA00022723"/>
    </source>
</evidence>
<feature type="transmembrane region" description="Helical" evidence="8">
    <location>
        <begin position="108"/>
        <end position="130"/>
    </location>
</feature>
<evidence type="ECO:0000256" key="4">
    <source>
        <dbReference type="ARBA" id="ARBA00022771"/>
    </source>
</evidence>
<evidence type="ECO:0000256" key="1">
    <source>
        <dbReference type="ARBA" id="ARBA00004123"/>
    </source>
</evidence>
<feature type="domain" description="C2H2-type" evidence="9">
    <location>
        <begin position="511"/>
        <end position="539"/>
    </location>
</feature>
<feature type="domain" description="C2H2-type" evidence="9">
    <location>
        <begin position="485"/>
        <end position="512"/>
    </location>
</feature>
<name>A0A8D8VVD0_9HEMI</name>
<evidence type="ECO:0000256" key="7">
    <source>
        <dbReference type="PROSITE-ProRule" id="PRU00042"/>
    </source>
</evidence>
<evidence type="ECO:0000256" key="8">
    <source>
        <dbReference type="SAM" id="Phobius"/>
    </source>
</evidence>
<dbReference type="FunFam" id="3.30.160.60:FF:000145">
    <property type="entry name" value="Zinc finger protein 574"/>
    <property type="match status" value="1"/>
</dbReference>
<evidence type="ECO:0000259" key="9">
    <source>
        <dbReference type="PROSITE" id="PS50157"/>
    </source>
</evidence>
<feature type="domain" description="C2H2-type" evidence="9">
    <location>
        <begin position="397"/>
        <end position="424"/>
    </location>
</feature>
<feature type="domain" description="C2H2-type" evidence="9">
    <location>
        <begin position="284"/>
        <end position="312"/>
    </location>
</feature>
<dbReference type="PROSITE" id="PS00028">
    <property type="entry name" value="ZINC_FINGER_C2H2_1"/>
    <property type="match status" value="8"/>
</dbReference>
<sequence length="542" mass="64758">MREFTSTINRTNVTIATTRPEHTVADEFMSRHIIKTFCINVTYGRVCLRPNSIHVFIDTGKSSTPIRASIIGNDWTIFYTDTISVTAFIRPMFRMMERLEVFFKTNTAAMFIRLVTFTITCFFFNLSFLWQDSPKEALPYKVFLHLHLLDKSFTKDIVTGMTRKTIQNRYYKRYYYTTANFRAREESAKRNLIKLEQRAKSFYKEKRTELELNNLKCRNCYLAVSYDDLIDHALECLGVDRLIQFRKKIYHCPICVYATQFRLYMIEHLVIRHCNKTTHQNMLYYCSPCNEGFNRKTRFEMHKVIRHQYKFEYYCFICNKSFHRGAYFSEHMDLHYGRRYRCPLCGKNVTSAQNLKFHLDAVHYQHKNYSCDTCGKKFTLKKQLKEHERVHTGYAPAKCNICNQTFALYSNLNAHKNKHNKGRKYKCTNCTAMFSYLSNLIRHRRIKHSHCEGKYICNNCGKYFIDKRDYENHISVHFIRPINTHSCPKCNATFRNKKFFRRHWLTHTTQWACNACNKTYKASHSLRRHFRLKHVLDGDSIT</sequence>
<keyword evidence="8" id="KW-1133">Transmembrane helix</keyword>
<feature type="domain" description="C2H2-type" evidence="9">
    <location>
        <begin position="369"/>
        <end position="396"/>
    </location>
</feature>
<evidence type="ECO:0000256" key="3">
    <source>
        <dbReference type="ARBA" id="ARBA00022737"/>
    </source>
</evidence>
<dbReference type="GO" id="GO:0005634">
    <property type="term" value="C:nucleus"/>
    <property type="evidence" value="ECO:0007669"/>
    <property type="project" value="UniProtKB-SubCell"/>
</dbReference>
<feature type="domain" description="C2H2-type" evidence="9">
    <location>
        <begin position="455"/>
        <end position="477"/>
    </location>
</feature>
<organism evidence="10">
    <name type="scientific">Cacopsylla melanoneura</name>
    <dbReference type="NCBI Taxonomy" id="428564"/>
    <lineage>
        <taxon>Eukaryota</taxon>
        <taxon>Metazoa</taxon>
        <taxon>Ecdysozoa</taxon>
        <taxon>Arthropoda</taxon>
        <taxon>Hexapoda</taxon>
        <taxon>Insecta</taxon>
        <taxon>Pterygota</taxon>
        <taxon>Neoptera</taxon>
        <taxon>Paraneoptera</taxon>
        <taxon>Hemiptera</taxon>
        <taxon>Sternorrhyncha</taxon>
        <taxon>Psylloidea</taxon>
        <taxon>Psyllidae</taxon>
        <taxon>Psyllinae</taxon>
        <taxon>Cacopsylla</taxon>
    </lineage>
</organism>
<dbReference type="GO" id="GO:0008270">
    <property type="term" value="F:zinc ion binding"/>
    <property type="evidence" value="ECO:0007669"/>
    <property type="project" value="UniProtKB-KW"/>
</dbReference>
<evidence type="ECO:0000256" key="5">
    <source>
        <dbReference type="ARBA" id="ARBA00022833"/>
    </source>
</evidence>
<dbReference type="SUPFAM" id="SSF57667">
    <property type="entry name" value="beta-beta-alpha zinc fingers"/>
    <property type="match status" value="4"/>
</dbReference>
<dbReference type="PANTHER" id="PTHR24394:SF29">
    <property type="entry name" value="MYONEURIN"/>
    <property type="match status" value="1"/>
</dbReference>
<keyword evidence="4 7" id="KW-0863">Zinc-finger</keyword>
<keyword evidence="8" id="KW-0472">Membrane</keyword>
<dbReference type="InterPro" id="IPR013087">
    <property type="entry name" value="Znf_C2H2_type"/>
</dbReference>
<keyword evidence="8" id="KW-0812">Transmembrane</keyword>
<proteinExistence type="predicted"/>
<dbReference type="AlphaFoldDB" id="A0A8D8VVD0"/>
<dbReference type="Pfam" id="PF00096">
    <property type="entry name" value="zf-C2H2"/>
    <property type="match status" value="5"/>
</dbReference>
<dbReference type="Pfam" id="PF12874">
    <property type="entry name" value="zf-met"/>
    <property type="match status" value="1"/>
</dbReference>
<dbReference type="PANTHER" id="PTHR24394">
    <property type="entry name" value="ZINC FINGER PROTEIN"/>
    <property type="match status" value="1"/>
</dbReference>
<feature type="domain" description="C2H2-type" evidence="9">
    <location>
        <begin position="340"/>
        <end position="368"/>
    </location>
</feature>
<evidence type="ECO:0000313" key="10">
    <source>
        <dbReference type="EMBL" id="CAG6635044.1"/>
    </source>
</evidence>
<protein>
    <submittedName>
        <fullName evidence="10">Zinc finger protein 616</fullName>
    </submittedName>
</protein>
<dbReference type="GO" id="GO:0000981">
    <property type="term" value="F:DNA-binding transcription factor activity, RNA polymerase II-specific"/>
    <property type="evidence" value="ECO:0007669"/>
    <property type="project" value="TreeGrafter"/>
</dbReference>